<keyword evidence="8 11" id="KW-0346">Stress response</keyword>
<dbReference type="GO" id="GO:0140664">
    <property type="term" value="F:ATP-dependent DNA damage sensor activity"/>
    <property type="evidence" value="ECO:0007669"/>
    <property type="project" value="InterPro"/>
</dbReference>
<dbReference type="SUPFAM" id="SSF52540">
    <property type="entry name" value="P-loop containing nucleoside triphosphate hydrolases"/>
    <property type="match status" value="1"/>
</dbReference>
<dbReference type="Pfam" id="PF18073">
    <property type="entry name" value="Zn_ribbon_LapB"/>
    <property type="match status" value="1"/>
</dbReference>
<dbReference type="SMART" id="SM00382">
    <property type="entry name" value="AAA"/>
    <property type="match status" value="1"/>
</dbReference>
<dbReference type="Gene3D" id="3.40.50.300">
    <property type="entry name" value="P-loop containing nucleotide triphosphate hydrolases"/>
    <property type="match status" value="1"/>
</dbReference>
<dbReference type="Gene3D" id="3.30.230.10">
    <property type="match status" value="1"/>
</dbReference>
<dbReference type="GO" id="GO:0005524">
    <property type="term" value="F:ATP binding"/>
    <property type="evidence" value="ECO:0007669"/>
    <property type="project" value="UniProtKB-UniRule"/>
</dbReference>
<keyword evidence="3 11" id="KW-0227">DNA damage</keyword>
<keyword evidence="1 11" id="KW-0479">Metal-binding</keyword>
<feature type="domain" description="RecA family profile 1" evidence="14">
    <location>
        <begin position="71"/>
        <end position="217"/>
    </location>
</feature>
<dbReference type="EMBL" id="SOAG01000012">
    <property type="protein sequence ID" value="TDS58183.1"/>
    <property type="molecule type" value="Genomic_DNA"/>
</dbReference>
<keyword evidence="5" id="KW-0378">Hydrolase</keyword>
<dbReference type="PANTHER" id="PTHR32472:SF10">
    <property type="entry name" value="DNA REPAIR PROTEIN RADA-LIKE PROTEIN"/>
    <property type="match status" value="1"/>
</dbReference>
<dbReference type="InterPro" id="IPR003593">
    <property type="entry name" value="AAA+_ATPase"/>
</dbReference>
<comment type="domain">
    <text evidence="11">The middle region has homology to RecA with ATPase motifs including the RadA KNRFG motif, while the C-terminus is homologous to Lon protease.</text>
</comment>
<protein>
    <recommendedName>
        <fullName evidence="11 12">DNA repair protein RadA</fullName>
    </recommendedName>
</protein>
<evidence type="ECO:0000256" key="5">
    <source>
        <dbReference type="ARBA" id="ARBA00022801"/>
    </source>
</evidence>
<evidence type="ECO:0000256" key="6">
    <source>
        <dbReference type="ARBA" id="ARBA00022833"/>
    </source>
</evidence>
<evidence type="ECO:0000256" key="12">
    <source>
        <dbReference type="NCBIfam" id="TIGR00416"/>
    </source>
</evidence>
<dbReference type="PANTHER" id="PTHR32472">
    <property type="entry name" value="DNA REPAIR PROTEIN RADA"/>
    <property type="match status" value="1"/>
</dbReference>
<dbReference type="GO" id="GO:0005829">
    <property type="term" value="C:cytosol"/>
    <property type="evidence" value="ECO:0007669"/>
    <property type="project" value="TreeGrafter"/>
</dbReference>
<dbReference type="AlphaFoldDB" id="A0A4R7F4F8"/>
<accession>A0A4R7F4F8</accession>
<dbReference type="Pfam" id="PF13541">
    <property type="entry name" value="ChlI"/>
    <property type="match status" value="1"/>
</dbReference>
<comment type="function">
    <text evidence="13">DNA-dependent ATPase involved in processing of recombination intermediates, plays a role in repairing DNA breaks. Stimulates the branch migration of RecA-mediated strand transfer reactions, allowing the 3' invading strand to extend heteroduplex DNA faster. Binds ssDNA in the presence of ADP but not other nucleotides, has ATPase activity that is stimulated by ssDNA and various branched DNA structures, but inhibited by SSB. Does not have RecA's homology-searching function.</text>
</comment>
<dbReference type="GO" id="GO:0016787">
    <property type="term" value="F:hydrolase activity"/>
    <property type="evidence" value="ECO:0007669"/>
    <property type="project" value="UniProtKB-KW"/>
</dbReference>
<feature type="binding site" evidence="11">
    <location>
        <begin position="100"/>
        <end position="107"/>
    </location>
    <ligand>
        <name>ATP</name>
        <dbReference type="ChEBI" id="CHEBI:30616"/>
    </ligand>
</feature>
<evidence type="ECO:0000256" key="7">
    <source>
        <dbReference type="ARBA" id="ARBA00022840"/>
    </source>
</evidence>
<evidence type="ECO:0000256" key="8">
    <source>
        <dbReference type="ARBA" id="ARBA00023016"/>
    </source>
</evidence>
<organism evidence="15 16">
    <name type="scientific">Myroides indicus</name>
    <dbReference type="NCBI Taxonomy" id="1323422"/>
    <lineage>
        <taxon>Bacteria</taxon>
        <taxon>Pseudomonadati</taxon>
        <taxon>Bacteroidota</taxon>
        <taxon>Flavobacteriia</taxon>
        <taxon>Flavobacteriales</taxon>
        <taxon>Flavobacteriaceae</taxon>
        <taxon>Myroides</taxon>
    </lineage>
</organism>
<gene>
    <name evidence="11" type="primary">radA</name>
    <name evidence="15" type="ORF">C8P70_11214</name>
</gene>
<evidence type="ECO:0000256" key="11">
    <source>
        <dbReference type="HAMAP-Rule" id="MF_01498"/>
    </source>
</evidence>
<dbReference type="PRINTS" id="PR01874">
    <property type="entry name" value="DNAREPAIRADA"/>
</dbReference>
<keyword evidence="7 11" id="KW-0067">ATP-binding</keyword>
<keyword evidence="4 13" id="KW-0863">Zinc-finger</keyword>
<evidence type="ECO:0000259" key="14">
    <source>
        <dbReference type="PROSITE" id="PS50162"/>
    </source>
</evidence>
<feature type="short sequence motif" description="RadA KNRFG motif" evidence="11">
    <location>
        <begin position="254"/>
        <end position="258"/>
    </location>
</feature>
<evidence type="ECO:0000256" key="1">
    <source>
        <dbReference type="ARBA" id="ARBA00022723"/>
    </source>
</evidence>
<dbReference type="InterPro" id="IPR020568">
    <property type="entry name" value="Ribosomal_Su5_D2-typ_SF"/>
</dbReference>
<dbReference type="CDD" id="cd01121">
    <property type="entry name" value="RadA_SMS_N"/>
    <property type="match status" value="1"/>
</dbReference>
<name>A0A4R7F4F8_9FLAO</name>
<dbReference type="HAMAP" id="MF_01498">
    <property type="entry name" value="RadA_bact"/>
    <property type="match status" value="1"/>
</dbReference>
<dbReference type="PROSITE" id="PS50162">
    <property type="entry name" value="RECA_2"/>
    <property type="match status" value="1"/>
</dbReference>
<evidence type="ECO:0000256" key="4">
    <source>
        <dbReference type="ARBA" id="ARBA00022771"/>
    </source>
</evidence>
<evidence type="ECO:0000256" key="13">
    <source>
        <dbReference type="RuleBase" id="RU003555"/>
    </source>
</evidence>
<dbReference type="GO" id="GO:0003684">
    <property type="term" value="F:damaged DNA binding"/>
    <property type="evidence" value="ECO:0007669"/>
    <property type="project" value="InterPro"/>
</dbReference>
<dbReference type="OrthoDB" id="9803906at2"/>
<sequence length="455" mass="50113">MAKVKTAFFCQNCGTQFPKWMGQCTACKEWNTLVEEVIQKEEKSSWKLASNISATQRAAKPLKVKEIDSAEEIRMNTLDGELNRVLGGGLVPGSMVLLGGEPGIGKSTLLLQISLKLPYKTLYVSGEESQKQIKMRAERINPQSEQCYILTETNTQNIFRQIDEIQPDVLIIDSIQTLHTDYIESSAGTVSQIKECTAELTKFAKETGTPVLIIGHITKDGSIAGPKMLEHMVDTVLQFEGDRNHVYRILRANKNRFGSTAELGIYEMQGSGLREVANPSEILISHKEEELSGTAISATLEGMRPLMVEVQALVSTAVYGTPQRSATGYNLKRLNMILAVLEKRAGFRLGQKDVFLNITGGITVDDPAIDLGVVAAILSSDQDLPVGKDFVFAGEVGLTGEIRPINRADQRIQEAEKLGFSTIFISKYNKITYKSSGIKVILVTKIEDVVEYLFG</sequence>
<dbReference type="InterPro" id="IPR020588">
    <property type="entry name" value="RecA_ATP-bd"/>
</dbReference>
<evidence type="ECO:0000256" key="2">
    <source>
        <dbReference type="ARBA" id="ARBA00022741"/>
    </source>
</evidence>
<dbReference type="InterPro" id="IPR027417">
    <property type="entry name" value="P-loop_NTPase"/>
</dbReference>
<dbReference type="Proteomes" id="UP000295215">
    <property type="component" value="Unassembled WGS sequence"/>
</dbReference>
<dbReference type="GO" id="GO:0008270">
    <property type="term" value="F:zinc ion binding"/>
    <property type="evidence" value="ECO:0007669"/>
    <property type="project" value="UniProtKB-KW"/>
</dbReference>
<keyword evidence="16" id="KW-1185">Reference proteome</keyword>
<dbReference type="SUPFAM" id="SSF54211">
    <property type="entry name" value="Ribosomal protein S5 domain 2-like"/>
    <property type="match status" value="1"/>
</dbReference>
<evidence type="ECO:0000313" key="16">
    <source>
        <dbReference type="Proteomes" id="UP000295215"/>
    </source>
</evidence>
<dbReference type="InterPro" id="IPR004504">
    <property type="entry name" value="DNA_repair_RadA"/>
</dbReference>
<dbReference type="Pfam" id="PF13481">
    <property type="entry name" value="AAA_25"/>
    <property type="match status" value="1"/>
</dbReference>
<evidence type="ECO:0000256" key="9">
    <source>
        <dbReference type="ARBA" id="ARBA00023125"/>
    </source>
</evidence>
<dbReference type="RefSeq" id="WP_133712501.1">
    <property type="nucleotide sequence ID" value="NZ_SOAG01000012.1"/>
</dbReference>
<comment type="caution">
    <text evidence="15">The sequence shown here is derived from an EMBL/GenBank/DDBJ whole genome shotgun (WGS) entry which is preliminary data.</text>
</comment>
<proteinExistence type="inferred from homology"/>
<keyword evidence="2 11" id="KW-0547">Nucleotide-binding</keyword>
<keyword evidence="9 11" id="KW-0238">DNA-binding</keyword>
<dbReference type="InterPro" id="IPR014721">
    <property type="entry name" value="Ribsml_uS5_D2-typ_fold_subgr"/>
</dbReference>
<reference evidence="15 16" key="1">
    <citation type="submission" date="2019-03" db="EMBL/GenBank/DDBJ databases">
        <title>Genomic Encyclopedia of Archaeal and Bacterial Type Strains, Phase II (KMG-II): from individual species to whole genera.</title>
        <authorList>
            <person name="Goeker M."/>
        </authorList>
    </citation>
    <scope>NUCLEOTIDE SEQUENCE [LARGE SCALE GENOMIC DNA]</scope>
    <source>
        <strain evidence="15 16">DSM 28213</strain>
    </source>
</reference>
<dbReference type="GO" id="GO:0000725">
    <property type="term" value="P:recombinational repair"/>
    <property type="evidence" value="ECO:0007669"/>
    <property type="project" value="UniProtKB-UniRule"/>
</dbReference>
<evidence type="ECO:0000256" key="10">
    <source>
        <dbReference type="ARBA" id="ARBA00023204"/>
    </source>
</evidence>
<feature type="region of interest" description="Lon-protease-like" evidence="11">
    <location>
        <begin position="353"/>
        <end position="455"/>
    </location>
</feature>
<dbReference type="FunFam" id="3.40.50.300:FF:000050">
    <property type="entry name" value="DNA repair protein RadA"/>
    <property type="match status" value="1"/>
</dbReference>
<dbReference type="NCBIfam" id="TIGR00416">
    <property type="entry name" value="sms"/>
    <property type="match status" value="1"/>
</dbReference>
<evidence type="ECO:0000256" key="3">
    <source>
        <dbReference type="ARBA" id="ARBA00022763"/>
    </source>
</evidence>
<comment type="function">
    <text evidence="11">Plays a role in repairing double-strand DNA breaks, probably involving stabilizing or processing branched DNA or blocked replication forks.</text>
</comment>
<keyword evidence="10 11" id="KW-0234">DNA repair</keyword>
<dbReference type="InterPro" id="IPR041166">
    <property type="entry name" value="Rubredoxin_2"/>
</dbReference>
<evidence type="ECO:0000313" key="15">
    <source>
        <dbReference type="EMBL" id="TDS58183.1"/>
    </source>
</evidence>
<comment type="similarity">
    <text evidence="11 13">Belongs to the RecA family. RadA subfamily.</text>
</comment>
<keyword evidence="6 13" id="KW-0862">Zinc</keyword>